<gene>
    <name evidence="2" type="ORF">MNBD_GAMMA14-1248</name>
</gene>
<reference evidence="2" key="1">
    <citation type="submission" date="2018-06" db="EMBL/GenBank/DDBJ databases">
        <authorList>
            <person name="Zhirakovskaya E."/>
        </authorList>
    </citation>
    <scope>NUCLEOTIDE SEQUENCE</scope>
</reference>
<evidence type="ECO:0000313" key="2">
    <source>
        <dbReference type="EMBL" id="VAW78167.1"/>
    </source>
</evidence>
<name>A0A3B0YRP8_9ZZZZ</name>
<organism evidence="2">
    <name type="scientific">hydrothermal vent metagenome</name>
    <dbReference type="NCBI Taxonomy" id="652676"/>
    <lineage>
        <taxon>unclassified sequences</taxon>
        <taxon>metagenomes</taxon>
        <taxon>ecological metagenomes</taxon>
    </lineage>
</organism>
<dbReference type="InterPro" id="IPR013424">
    <property type="entry name" value="Ice-binding_C"/>
</dbReference>
<dbReference type="InterPro" id="IPR022472">
    <property type="entry name" value="VPLPA-CTERM"/>
</dbReference>
<keyword evidence="1" id="KW-0812">Transmembrane</keyword>
<protein>
    <recommendedName>
        <fullName evidence="3">PEP-CTERM protein-sorting domain-containing protein</fullName>
    </recommendedName>
</protein>
<keyword evidence="1" id="KW-0472">Membrane</keyword>
<keyword evidence="1" id="KW-1133">Transmembrane helix</keyword>
<dbReference type="AlphaFoldDB" id="A0A3B0YRP8"/>
<accession>A0A3B0YRP8</accession>
<dbReference type="NCBIfam" id="TIGR02595">
    <property type="entry name" value="PEP_CTERM"/>
    <property type="match status" value="1"/>
</dbReference>
<proteinExistence type="predicted"/>
<evidence type="ECO:0000256" key="1">
    <source>
        <dbReference type="SAM" id="Phobius"/>
    </source>
</evidence>
<dbReference type="NCBIfam" id="TIGR03370">
    <property type="entry name" value="VPLPA-CTERM"/>
    <property type="match status" value="1"/>
</dbReference>
<evidence type="ECO:0008006" key="3">
    <source>
        <dbReference type="Google" id="ProtNLM"/>
    </source>
</evidence>
<sequence>MMKSTINTLLVLAATVFSTYTTAGTVLQGGGITVTESIITVDLDGVPTAAGDYGVTNGGINAMFGLAVSNNTTTSVMSRLAAASDGAEIFWDSSIIDQNSWNTFNLFDPDFNLVPLTDFGAFTDYFSAGDSVNIYSASESAFINAGASVSGAFLFFPATLQSSGVAFTFDGTANAAVPLTSAVPVPAAIWLMGSGLVGLISVARRRKAV</sequence>
<dbReference type="EMBL" id="UOFM01000248">
    <property type="protein sequence ID" value="VAW78167.1"/>
    <property type="molecule type" value="Genomic_DNA"/>
</dbReference>
<feature type="transmembrane region" description="Helical" evidence="1">
    <location>
        <begin position="183"/>
        <end position="203"/>
    </location>
</feature>